<keyword evidence="3" id="KW-1185">Reference proteome</keyword>
<dbReference type="Proteomes" id="UP000192927">
    <property type="component" value="Unassembled WGS sequence"/>
</dbReference>
<protein>
    <submittedName>
        <fullName evidence="2">Uncharacterized protein</fullName>
    </submittedName>
</protein>
<evidence type="ECO:0000313" key="2">
    <source>
        <dbReference type="EMBL" id="SLM39230.1"/>
    </source>
</evidence>
<evidence type="ECO:0000256" key="1">
    <source>
        <dbReference type="SAM" id="MobiDB-lite"/>
    </source>
</evidence>
<dbReference type="EMBL" id="FWEW01003479">
    <property type="protein sequence ID" value="SLM39230.1"/>
    <property type="molecule type" value="Genomic_DNA"/>
</dbReference>
<sequence>MASPSNRERFPELYNQTNIDRRTCTRVVPMRVLVLGMMRTGTMFHAQRAGPTRPRARLPHALDHPQPDRQHHVDRSARRQVLPQRATVHALWLGPTAWALRLHHRPALHLLRRRTNRRIP</sequence>
<evidence type="ECO:0000313" key="3">
    <source>
        <dbReference type="Proteomes" id="UP000192927"/>
    </source>
</evidence>
<proteinExistence type="predicted"/>
<organism evidence="2 3">
    <name type="scientific">Lasallia pustulata</name>
    <dbReference type="NCBI Taxonomy" id="136370"/>
    <lineage>
        <taxon>Eukaryota</taxon>
        <taxon>Fungi</taxon>
        <taxon>Dikarya</taxon>
        <taxon>Ascomycota</taxon>
        <taxon>Pezizomycotina</taxon>
        <taxon>Lecanoromycetes</taxon>
        <taxon>OSLEUM clade</taxon>
        <taxon>Umbilicariomycetidae</taxon>
        <taxon>Umbilicariales</taxon>
        <taxon>Umbilicariaceae</taxon>
        <taxon>Lasallia</taxon>
    </lineage>
</organism>
<accession>A0A1W5D8B3</accession>
<reference evidence="3" key="1">
    <citation type="submission" date="2017-03" db="EMBL/GenBank/DDBJ databases">
        <authorList>
            <person name="Sharma R."/>
            <person name="Thines M."/>
        </authorList>
    </citation>
    <scope>NUCLEOTIDE SEQUENCE [LARGE SCALE GENOMIC DNA]</scope>
</reference>
<feature type="region of interest" description="Disordered" evidence="1">
    <location>
        <begin position="47"/>
        <end position="80"/>
    </location>
</feature>
<feature type="compositionally biased region" description="Basic and acidic residues" evidence="1">
    <location>
        <begin position="60"/>
        <end position="77"/>
    </location>
</feature>
<dbReference type="AlphaFoldDB" id="A0A1W5D8B3"/>
<name>A0A1W5D8B3_9LECA</name>